<dbReference type="InterPro" id="IPR002110">
    <property type="entry name" value="Ankyrin_rpt"/>
</dbReference>
<dbReference type="PANTHER" id="PTHR46224">
    <property type="entry name" value="ANKYRIN REPEAT FAMILY PROTEIN"/>
    <property type="match status" value="1"/>
</dbReference>
<protein>
    <recommendedName>
        <fullName evidence="3">Serine/threonine-protein kinase BSK1-like TPR repeats domain-containing protein</fullName>
    </recommendedName>
</protein>
<reference evidence="4" key="1">
    <citation type="submission" date="2024-10" db="EMBL/GenBank/DDBJ databases">
        <authorList>
            <person name="Ryan C."/>
        </authorList>
    </citation>
    <scope>NUCLEOTIDE SEQUENCE [LARGE SCALE GENOMIC DNA]</scope>
</reference>
<evidence type="ECO:0000313" key="4">
    <source>
        <dbReference type="EMBL" id="CAL4897411.1"/>
    </source>
</evidence>
<feature type="repeat" description="ANK" evidence="1">
    <location>
        <begin position="100"/>
        <end position="132"/>
    </location>
</feature>
<keyword evidence="1" id="KW-0040">ANK repeat</keyword>
<dbReference type="Pfam" id="PF12796">
    <property type="entry name" value="Ank_2"/>
    <property type="match status" value="1"/>
</dbReference>
<dbReference type="SUPFAM" id="SSF48452">
    <property type="entry name" value="TPR-like"/>
    <property type="match status" value="1"/>
</dbReference>
<organism evidence="4 5">
    <name type="scientific">Urochloa decumbens</name>
    <dbReference type="NCBI Taxonomy" id="240449"/>
    <lineage>
        <taxon>Eukaryota</taxon>
        <taxon>Viridiplantae</taxon>
        <taxon>Streptophyta</taxon>
        <taxon>Embryophyta</taxon>
        <taxon>Tracheophyta</taxon>
        <taxon>Spermatophyta</taxon>
        <taxon>Magnoliopsida</taxon>
        <taxon>Liliopsida</taxon>
        <taxon>Poales</taxon>
        <taxon>Poaceae</taxon>
        <taxon>PACMAD clade</taxon>
        <taxon>Panicoideae</taxon>
        <taxon>Panicodae</taxon>
        <taxon>Paniceae</taxon>
        <taxon>Melinidinae</taxon>
        <taxon>Urochloa</taxon>
    </lineage>
</organism>
<dbReference type="Pfam" id="PF25575">
    <property type="entry name" value="TPR_BSK1_C"/>
    <property type="match status" value="1"/>
</dbReference>
<dbReference type="InterPro" id="IPR019734">
    <property type="entry name" value="TPR_rpt"/>
</dbReference>
<dbReference type="Gene3D" id="1.25.40.20">
    <property type="entry name" value="Ankyrin repeat-containing domain"/>
    <property type="match status" value="2"/>
</dbReference>
<dbReference type="Pfam" id="PF13857">
    <property type="entry name" value="Ank_5"/>
    <property type="match status" value="1"/>
</dbReference>
<gene>
    <name evidence="4" type="ORF">URODEC1_LOCUS7238</name>
</gene>
<dbReference type="SMART" id="SM00028">
    <property type="entry name" value="TPR"/>
    <property type="match status" value="3"/>
</dbReference>
<evidence type="ECO:0000256" key="1">
    <source>
        <dbReference type="PROSITE-ProRule" id="PRU00023"/>
    </source>
</evidence>
<keyword evidence="2" id="KW-0802">TPR repeat</keyword>
<dbReference type="Proteomes" id="UP001497457">
    <property type="component" value="Chromosome 11b"/>
</dbReference>
<keyword evidence="5" id="KW-1185">Reference proteome</keyword>
<dbReference type="Pfam" id="PF00023">
    <property type="entry name" value="Ank"/>
    <property type="match status" value="1"/>
</dbReference>
<dbReference type="SUPFAM" id="SSF48403">
    <property type="entry name" value="Ankyrin repeat"/>
    <property type="match status" value="1"/>
</dbReference>
<dbReference type="AlphaFoldDB" id="A0ABC8VVQ5"/>
<dbReference type="SMART" id="SM00248">
    <property type="entry name" value="ANK"/>
    <property type="match status" value="6"/>
</dbReference>
<sequence length="441" mass="49133">MPRREVSLPDAFNLLLGKDRDKWPPAANLIVAAYYGNIRRLKEIAKSLDIEGKGLQETLAHANFVGTYALHAACDSGNMYALQYLVEDLKMDVNKPDTLRKFTPAMHAVLYGNLPALRFLADHGANLDQQPKGITLLHAAAEGGRSEIFKFLLSRGARADVESTSFLPLTSFTPLFIATYRGYASILEILLEQNADPNVRMSDQVTPLSCALKHSSVPCLKLLVQAGADVNGFGSYNPLATAAEKGLTEAIKCLLEAGADPNVPDLFGRLPIELAAEYGTWEDVELLFPVTSKIPAVADWSVNGIISHVYLEVMQREDDDFVKKKKSELKRQGADAFRNEDYLKALELYTQALKVDQFDATLFSNRSICWLRLGDGKKALYDAMECKDLRPKWGKAYYRKGAALMFLKDYDSAYDTLSRGLELDPESEEMETLLWEAMELK</sequence>
<accession>A0ABC8VVQ5</accession>
<dbReference type="InterPro" id="IPR058209">
    <property type="entry name" value="TPR_BSK1_C"/>
</dbReference>
<feature type="repeat" description="ANK" evidence="1">
    <location>
        <begin position="170"/>
        <end position="202"/>
    </location>
</feature>
<feature type="repeat" description="ANK" evidence="1">
    <location>
        <begin position="234"/>
        <end position="266"/>
    </location>
</feature>
<dbReference type="PROSITE" id="PS50297">
    <property type="entry name" value="ANK_REP_REGION"/>
    <property type="match status" value="4"/>
</dbReference>
<dbReference type="PROSITE" id="PS50005">
    <property type="entry name" value="TPR"/>
    <property type="match status" value="1"/>
</dbReference>
<dbReference type="PANTHER" id="PTHR46224:SF25">
    <property type="entry name" value="OS12G0636100 PROTEIN"/>
    <property type="match status" value="1"/>
</dbReference>
<feature type="repeat" description="ANK" evidence="1">
    <location>
        <begin position="132"/>
        <end position="164"/>
    </location>
</feature>
<dbReference type="PRINTS" id="PR01415">
    <property type="entry name" value="ANKYRIN"/>
</dbReference>
<dbReference type="PROSITE" id="PS50088">
    <property type="entry name" value="ANK_REPEAT"/>
    <property type="match status" value="5"/>
</dbReference>
<dbReference type="EMBL" id="OZ075121">
    <property type="protein sequence ID" value="CAL4897411.1"/>
    <property type="molecule type" value="Genomic_DNA"/>
</dbReference>
<feature type="repeat" description="ANK" evidence="1">
    <location>
        <begin position="203"/>
        <end position="235"/>
    </location>
</feature>
<dbReference type="InterPro" id="IPR051616">
    <property type="entry name" value="Cul2-RING_E3_ligase_SR"/>
</dbReference>
<evidence type="ECO:0000313" key="5">
    <source>
        <dbReference type="Proteomes" id="UP001497457"/>
    </source>
</evidence>
<feature type="repeat" description="TPR" evidence="2">
    <location>
        <begin position="394"/>
        <end position="427"/>
    </location>
</feature>
<evidence type="ECO:0000259" key="3">
    <source>
        <dbReference type="Pfam" id="PF25575"/>
    </source>
</evidence>
<dbReference type="InterPro" id="IPR036770">
    <property type="entry name" value="Ankyrin_rpt-contain_sf"/>
</dbReference>
<dbReference type="Gene3D" id="1.25.40.10">
    <property type="entry name" value="Tetratricopeptide repeat domain"/>
    <property type="match status" value="1"/>
</dbReference>
<proteinExistence type="predicted"/>
<feature type="domain" description="Serine/threonine-protein kinase BSK1-like TPR repeats" evidence="3">
    <location>
        <begin position="325"/>
        <end position="398"/>
    </location>
</feature>
<name>A0ABC8VVQ5_9POAL</name>
<evidence type="ECO:0000256" key="2">
    <source>
        <dbReference type="PROSITE-ProRule" id="PRU00339"/>
    </source>
</evidence>
<dbReference type="InterPro" id="IPR011990">
    <property type="entry name" value="TPR-like_helical_dom_sf"/>
</dbReference>